<dbReference type="Pfam" id="PF02579">
    <property type="entry name" value="Nitro_FeMo-Co"/>
    <property type="match status" value="1"/>
</dbReference>
<feature type="domain" description="Dinitrogenase iron-molybdenum cofactor biosynthesis" evidence="1">
    <location>
        <begin position="21"/>
        <end position="125"/>
    </location>
</feature>
<dbReference type="SUPFAM" id="SSF53146">
    <property type="entry name" value="Nitrogenase accessory factor-like"/>
    <property type="match status" value="1"/>
</dbReference>
<sequence length="134" mass="15397">MLFQKGSEKMSYRVAITSSDGKCIDQHFGNTKIFYVLQIEETGKWEMLELRKAEEAEIKKLATEQGKFGECSGHNDVFLDYVSNLLSDCTYLLTSKIGMRPYKVLMENNINTLEAPHDLSVAIEKINNYYLKNK</sequence>
<evidence type="ECO:0000259" key="1">
    <source>
        <dbReference type="Pfam" id="PF02579"/>
    </source>
</evidence>
<reference evidence="2 3" key="1">
    <citation type="journal article" date="2020" name="mSystems">
        <title>Defining Genomic and Predicted Metabolic Features of the Acetobacterium Genus.</title>
        <authorList>
            <person name="Ross D.E."/>
            <person name="Marshall C.W."/>
            <person name="Gulliver D."/>
            <person name="May H.D."/>
            <person name="Norman R.S."/>
        </authorList>
    </citation>
    <scope>NUCLEOTIDE SEQUENCE [LARGE SCALE GENOMIC DNA]</scope>
    <source>
        <strain evidence="2 3">DSM 9173</strain>
    </source>
</reference>
<evidence type="ECO:0000313" key="3">
    <source>
        <dbReference type="Proteomes" id="UP000653358"/>
    </source>
</evidence>
<gene>
    <name evidence="2" type="ORF">GH807_16870</name>
</gene>
<dbReference type="Gene3D" id="3.30.420.130">
    <property type="entry name" value="Dinitrogenase iron-molybdenum cofactor biosynthesis domain"/>
    <property type="match status" value="1"/>
</dbReference>
<accession>A0ABR6WQP6</accession>
<dbReference type="InterPro" id="IPR051840">
    <property type="entry name" value="NifX/NifY_domain"/>
</dbReference>
<proteinExistence type="predicted"/>
<keyword evidence="3" id="KW-1185">Reference proteome</keyword>
<dbReference type="InterPro" id="IPR003731">
    <property type="entry name" value="Di-Nase_FeMo-co_biosynth"/>
</dbReference>
<protein>
    <recommendedName>
        <fullName evidence="1">Dinitrogenase iron-molybdenum cofactor biosynthesis domain-containing protein</fullName>
    </recommendedName>
</protein>
<dbReference type="Proteomes" id="UP000653358">
    <property type="component" value="Unassembled WGS sequence"/>
</dbReference>
<dbReference type="InterPro" id="IPR036105">
    <property type="entry name" value="DiNase_FeMo-co_biosyn_sf"/>
</dbReference>
<organism evidence="2 3">
    <name type="scientific">Acetobacterium tundrae</name>
    <dbReference type="NCBI Taxonomy" id="132932"/>
    <lineage>
        <taxon>Bacteria</taxon>
        <taxon>Bacillati</taxon>
        <taxon>Bacillota</taxon>
        <taxon>Clostridia</taxon>
        <taxon>Eubacteriales</taxon>
        <taxon>Eubacteriaceae</taxon>
        <taxon>Acetobacterium</taxon>
    </lineage>
</organism>
<dbReference type="PANTHER" id="PTHR33937">
    <property type="entry name" value="IRON-MOLYBDENUM PROTEIN-RELATED-RELATED"/>
    <property type="match status" value="1"/>
</dbReference>
<evidence type="ECO:0000313" key="2">
    <source>
        <dbReference type="EMBL" id="MBC3798686.1"/>
    </source>
</evidence>
<comment type="caution">
    <text evidence="2">The sequence shown here is derived from an EMBL/GenBank/DDBJ whole genome shotgun (WGS) entry which is preliminary data.</text>
</comment>
<name>A0ABR6WQP6_9FIRM</name>
<dbReference type="PANTHER" id="PTHR33937:SF2">
    <property type="entry name" value="DINITROGENASE IRON-MOLYBDENUM COFACTOR BIOSYNTHESIS DOMAIN-CONTAINING PROTEIN"/>
    <property type="match status" value="1"/>
</dbReference>
<dbReference type="EMBL" id="WJBB01000058">
    <property type="protein sequence ID" value="MBC3798686.1"/>
    <property type="molecule type" value="Genomic_DNA"/>
</dbReference>